<dbReference type="Proteomes" id="UP000007264">
    <property type="component" value="Unassembled WGS sequence"/>
</dbReference>
<protein>
    <submittedName>
        <fullName evidence="1">Uncharacterized protein</fullName>
    </submittedName>
</protein>
<dbReference type="GeneID" id="17040880"/>
<keyword evidence="2" id="KW-1185">Reference proteome</keyword>
<comment type="caution">
    <text evidence="1">The sequence shown here is derived from an EMBL/GenBank/DDBJ whole genome shotgun (WGS) entry which is preliminary data.</text>
</comment>
<dbReference type="RefSeq" id="XP_005647437.1">
    <property type="nucleotide sequence ID" value="XM_005647380.1"/>
</dbReference>
<dbReference type="KEGG" id="csl:COCSUDRAFT_33418"/>
<gene>
    <name evidence="1" type="ORF">COCSUDRAFT_33418</name>
</gene>
<proteinExistence type="predicted"/>
<reference evidence="1 2" key="1">
    <citation type="journal article" date="2012" name="Genome Biol.">
        <title>The genome of the polar eukaryotic microalga coccomyxa subellipsoidea reveals traits of cold adaptation.</title>
        <authorList>
            <person name="Blanc G."/>
            <person name="Agarkova I."/>
            <person name="Grimwood J."/>
            <person name="Kuo A."/>
            <person name="Brueggeman A."/>
            <person name="Dunigan D."/>
            <person name="Gurnon J."/>
            <person name="Ladunga I."/>
            <person name="Lindquist E."/>
            <person name="Lucas S."/>
            <person name="Pangilinan J."/>
            <person name="Proschold T."/>
            <person name="Salamov A."/>
            <person name="Schmutz J."/>
            <person name="Weeks D."/>
            <person name="Yamada T."/>
            <person name="Claverie J.M."/>
            <person name="Grigoriev I."/>
            <person name="Van Etten J."/>
            <person name="Lomsadze A."/>
            <person name="Borodovsky M."/>
        </authorList>
    </citation>
    <scope>NUCLEOTIDE SEQUENCE [LARGE SCALE GENOMIC DNA]</scope>
    <source>
        <strain evidence="1 2">C-169</strain>
    </source>
</reference>
<dbReference type="AlphaFoldDB" id="I0YWX4"/>
<name>I0YWX4_COCSC</name>
<organism evidence="1 2">
    <name type="scientific">Coccomyxa subellipsoidea (strain C-169)</name>
    <name type="common">Green microalga</name>
    <dbReference type="NCBI Taxonomy" id="574566"/>
    <lineage>
        <taxon>Eukaryota</taxon>
        <taxon>Viridiplantae</taxon>
        <taxon>Chlorophyta</taxon>
        <taxon>core chlorophytes</taxon>
        <taxon>Trebouxiophyceae</taxon>
        <taxon>Trebouxiophyceae incertae sedis</taxon>
        <taxon>Coccomyxaceae</taxon>
        <taxon>Coccomyxa</taxon>
        <taxon>Coccomyxa subellipsoidea</taxon>
    </lineage>
</organism>
<dbReference type="EMBL" id="AGSI01000009">
    <property type="protein sequence ID" value="EIE22893.1"/>
    <property type="molecule type" value="Genomic_DNA"/>
</dbReference>
<evidence type="ECO:0000313" key="2">
    <source>
        <dbReference type="Proteomes" id="UP000007264"/>
    </source>
</evidence>
<sequence>MTADDLQVELYIWPEQSSYRSNYKEETDHLMCFSLNYRVSIDHPRHSMGPNVRQ</sequence>
<evidence type="ECO:0000313" key="1">
    <source>
        <dbReference type="EMBL" id="EIE22893.1"/>
    </source>
</evidence>
<accession>I0YWX4</accession>